<dbReference type="EMBL" id="JPRM01000006">
    <property type="protein sequence ID" value="KFF18364.1"/>
    <property type="molecule type" value="Genomic_DNA"/>
</dbReference>
<organism evidence="1 3">
    <name type="scientific">Flavobacterium hydatis</name>
    <name type="common">Cytophaga aquatilis</name>
    <dbReference type="NCBI Taxonomy" id="991"/>
    <lineage>
        <taxon>Bacteria</taxon>
        <taxon>Pseudomonadati</taxon>
        <taxon>Bacteroidota</taxon>
        <taxon>Flavobacteriia</taxon>
        <taxon>Flavobacteriales</taxon>
        <taxon>Flavobacteriaceae</taxon>
        <taxon>Flavobacterium</taxon>
    </lineage>
</organism>
<dbReference type="RefSeq" id="WP_035619686.1">
    <property type="nucleotide sequence ID" value="NZ_JBEWQG010000017.1"/>
</dbReference>
<comment type="caution">
    <text evidence="1">The sequence shown here is derived from an EMBL/GenBank/DDBJ whole genome shotgun (WGS) entry which is preliminary data.</text>
</comment>
<dbReference type="Proteomes" id="UP000198424">
    <property type="component" value="Unassembled WGS sequence"/>
</dbReference>
<dbReference type="AlphaFoldDB" id="A0A086ANV0"/>
<proteinExistence type="predicted"/>
<evidence type="ECO:0000313" key="3">
    <source>
        <dbReference type="Proteomes" id="UP000028712"/>
    </source>
</evidence>
<dbReference type="Proteomes" id="UP000028712">
    <property type="component" value="Unassembled WGS sequence"/>
</dbReference>
<gene>
    <name evidence="2" type="ORF">B0A62_06465</name>
    <name evidence="1" type="ORF">IW20_05550</name>
</gene>
<evidence type="ECO:0000313" key="1">
    <source>
        <dbReference type="EMBL" id="KFF18364.1"/>
    </source>
</evidence>
<sequence length="87" mass="9758">MSHDPPNLDSDTLIYRSLYYHSDQSLGEKLVKEKKVAEDVKVPRINQVPIRGSFSISAFATIVGRDSLRNGSSVMETLCLNPQEVHQ</sequence>
<protein>
    <submittedName>
        <fullName evidence="1">Uncharacterized protein</fullName>
    </submittedName>
</protein>
<name>A0A086ANV0_FLAHY</name>
<dbReference type="EMBL" id="MUGY01000004">
    <property type="protein sequence ID" value="OXA96889.1"/>
    <property type="molecule type" value="Genomic_DNA"/>
</dbReference>
<evidence type="ECO:0000313" key="2">
    <source>
        <dbReference type="EMBL" id="OXA96889.1"/>
    </source>
</evidence>
<reference evidence="2 4" key="2">
    <citation type="submission" date="2016-11" db="EMBL/GenBank/DDBJ databases">
        <title>Whole genomes of Flavobacteriaceae.</title>
        <authorList>
            <person name="Stine C."/>
            <person name="Li C."/>
            <person name="Tadesse D."/>
        </authorList>
    </citation>
    <scope>NUCLEOTIDE SEQUENCE [LARGE SCALE GENOMIC DNA]</scope>
    <source>
        <strain evidence="2 4">ATCC 29551</strain>
    </source>
</reference>
<keyword evidence="4" id="KW-1185">Reference proteome</keyword>
<dbReference type="OrthoDB" id="2874181at2"/>
<evidence type="ECO:0000313" key="4">
    <source>
        <dbReference type="Proteomes" id="UP000198424"/>
    </source>
</evidence>
<accession>A0A086ANV0</accession>
<dbReference type="STRING" id="991.IW20_05550"/>
<reference evidence="1 3" key="1">
    <citation type="submission" date="2014-07" db="EMBL/GenBank/DDBJ databases">
        <title>Genome of Flavobacterium hydatis DSM 2063.</title>
        <authorList>
            <person name="Pipes S.E."/>
            <person name="Stropko S.J."/>
            <person name="Newman J.D."/>
        </authorList>
    </citation>
    <scope>NUCLEOTIDE SEQUENCE [LARGE SCALE GENOMIC DNA]</scope>
    <source>
        <strain evidence="1 3">DSM 2063</strain>
    </source>
</reference>